<organism evidence="7 8">
    <name type="scientific">Pontivivens nitratireducens</name>
    <dbReference type="NCBI Taxonomy" id="2758038"/>
    <lineage>
        <taxon>Bacteria</taxon>
        <taxon>Pseudomonadati</taxon>
        <taxon>Pseudomonadota</taxon>
        <taxon>Alphaproteobacteria</taxon>
        <taxon>Rhodobacterales</taxon>
        <taxon>Paracoccaceae</taxon>
        <taxon>Pontivivens</taxon>
    </lineage>
</organism>
<evidence type="ECO:0000259" key="6">
    <source>
        <dbReference type="Pfam" id="PF00962"/>
    </source>
</evidence>
<dbReference type="Pfam" id="PF00962">
    <property type="entry name" value="A_deaminase"/>
    <property type="match status" value="1"/>
</dbReference>
<dbReference type="InterPro" id="IPR006330">
    <property type="entry name" value="Ado/ade_deaminase"/>
</dbReference>
<evidence type="ECO:0000313" key="8">
    <source>
        <dbReference type="Proteomes" id="UP000500791"/>
    </source>
</evidence>
<proteinExistence type="inferred from homology"/>
<feature type="domain" description="Adenosine deaminase" evidence="6">
    <location>
        <begin position="11"/>
        <end position="323"/>
    </location>
</feature>
<dbReference type="Proteomes" id="UP000500791">
    <property type="component" value="Chromosome"/>
</dbReference>
<name>A0A6G7VK17_9RHOB</name>
<protein>
    <submittedName>
        <fullName evidence="7">Adenosine deaminase</fullName>
        <ecNumber evidence="7">3.5.4.4</ecNumber>
    </submittedName>
</protein>
<dbReference type="KEGG" id="mon:G8E03_05920"/>
<dbReference type="GO" id="GO:0016814">
    <property type="term" value="F:hydrolase activity, acting on carbon-nitrogen (but not peptide) bonds, in cyclic amidines"/>
    <property type="evidence" value="ECO:0007669"/>
    <property type="project" value="UniProtKB-ARBA"/>
</dbReference>
<dbReference type="InterPro" id="IPR032466">
    <property type="entry name" value="Metal_Hydrolase"/>
</dbReference>
<reference evidence="7 8" key="1">
    <citation type="submission" date="2020-03" db="EMBL/GenBank/DDBJ databases">
        <title>Complete genome sequence of Monaibacterium sp. ALG8 with diverse plasmids.</title>
        <authorList>
            <person name="Sun C."/>
        </authorList>
    </citation>
    <scope>NUCLEOTIDE SEQUENCE [LARGE SCALE GENOMIC DNA]</scope>
    <source>
        <strain evidence="7 8">ALG8</strain>
    </source>
</reference>
<dbReference type="GO" id="GO:0046872">
    <property type="term" value="F:metal ion binding"/>
    <property type="evidence" value="ECO:0007669"/>
    <property type="project" value="UniProtKB-KW"/>
</dbReference>
<dbReference type="PANTHER" id="PTHR43114">
    <property type="entry name" value="ADENINE DEAMINASE"/>
    <property type="match status" value="1"/>
</dbReference>
<keyword evidence="4 7" id="KW-0378">Hydrolase</keyword>
<evidence type="ECO:0000256" key="1">
    <source>
        <dbReference type="ARBA" id="ARBA00001947"/>
    </source>
</evidence>
<keyword evidence="8" id="KW-1185">Reference proteome</keyword>
<evidence type="ECO:0000313" key="7">
    <source>
        <dbReference type="EMBL" id="QIK40344.1"/>
    </source>
</evidence>
<evidence type="ECO:0000256" key="5">
    <source>
        <dbReference type="ARBA" id="ARBA00022833"/>
    </source>
</evidence>
<dbReference type="SUPFAM" id="SSF51556">
    <property type="entry name" value="Metallo-dependent hydrolases"/>
    <property type="match status" value="1"/>
</dbReference>
<keyword evidence="3" id="KW-0479">Metal-binding</keyword>
<dbReference type="EC" id="3.5.4.4" evidence="7"/>
<accession>A0A6G7VK17</accession>
<evidence type="ECO:0000256" key="4">
    <source>
        <dbReference type="ARBA" id="ARBA00022801"/>
    </source>
</evidence>
<dbReference type="Gene3D" id="3.20.20.140">
    <property type="entry name" value="Metal-dependent hydrolases"/>
    <property type="match status" value="1"/>
</dbReference>
<comment type="cofactor">
    <cofactor evidence="1">
        <name>Zn(2+)</name>
        <dbReference type="ChEBI" id="CHEBI:29105"/>
    </cofactor>
</comment>
<comment type="similarity">
    <text evidence="2">Belongs to the metallo-dependent hydrolases superfamily. Adenosine and AMP deaminases family.</text>
</comment>
<gene>
    <name evidence="7" type="primary">add</name>
    <name evidence="7" type="ORF">G8E03_05920</name>
</gene>
<dbReference type="PANTHER" id="PTHR43114:SF6">
    <property type="entry name" value="ADENINE DEAMINASE"/>
    <property type="match status" value="1"/>
</dbReference>
<keyword evidence="5" id="KW-0862">Zinc</keyword>
<dbReference type="NCBIfam" id="TIGR01430">
    <property type="entry name" value="aden_deam"/>
    <property type="match status" value="1"/>
</dbReference>
<dbReference type="EMBL" id="CP049811">
    <property type="protein sequence ID" value="QIK40344.1"/>
    <property type="molecule type" value="Genomic_DNA"/>
</dbReference>
<evidence type="ECO:0000256" key="3">
    <source>
        <dbReference type="ARBA" id="ARBA00022723"/>
    </source>
</evidence>
<sequence>MSTGIDVADLPKVELHLHLEGAAPPAFMSALAAEKGLDLSAVIDGDTYIYTDFPAFLAAYEAVSSILQTPDDYRRLVRAVLEQSRDQGVIYTELFVAPAITGTSMTDWPQYLAGMEAGADDVPQVECRFISTAVRHLGPEIARQTAEVTVAHLTPRLTGWGMGGNESMFCPADFVPAFDIARQAGLGITTHAGEVEGPQSILDSLDYLKPSRIGHGVRAIEDAALIDRLAAEGIVLEVNPGSNLRLDVYPTLDDHPIDRLLRAGVAVTVSTDDPPYFGTTMRDEYSELARVFGWTKLEFDAINRVALSAAFCDEATRARLMKHFEELAA</sequence>
<dbReference type="GO" id="GO:0019239">
    <property type="term" value="F:deaminase activity"/>
    <property type="evidence" value="ECO:0007669"/>
    <property type="project" value="InterPro"/>
</dbReference>
<dbReference type="AlphaFoldDB" id="A0A6G7VK17"/>
<dbReference type="RefSeq" id="WP_166189706.1">
    <property type="nucleotide sequence ID" value="NZ_CP049811.1"/>
</dbReference>
<evidence type="ECO:0000256" key="2">
    <source>
        <dbReference type="ARBA" id="ARBA00006676"/>
    </source>
</evidence>
<dbReference type="InterPro" id="IPR001365">
    <property type="entry name" value="A_deaminase_dom"/>
</dbReference>